<dbReference type="Proteomes" id="UP000095401">
    <property type="component" value="Chromosome"/>
</dbReference>
<dbReference type="GO" id="GO:0000270">
    <property type="term" value="P:peptidoglycan metabolic process"/>
    <property type="evidence" value="ECO:0007669"/>
    <property type="project" value="InterPro"/>
</dbReference>
<dbReference type="Gene3D" id="1.10.530.10">
    <property type="match status" value="1"/>
</dbReference>
<comment type="similarity">
    <text evidence="1">Belongs to the transglycosylase Slt family.</text>
</comment>
<dbReference type="PANTHER" id="PTHR37423:SF2">
    <property type="entry name" value="MEMBRANE-BOUND LYTIC MUREIN TRANSGLYCOSYLASE C"/>
    <property type="match status" value="1"/>
</dbReference>
<dbReference type="PANTHER" id="PTHR37423">
    <property type="entry name" value="SOLUBLE LYTIC MUREIN TRANSGLYCOSYLASE-RELATED"/>
    <property type="match status" value="1"/>
</dbReference>
<gene>
    <name evidence="3" type="ORF">BI364_03710</name>
</gene>
<dbReference type="GO" id="GO:0016020">
    <property type="term" value="C:membrane"/>
    <property type="evidence" value="ECO:0007669"/>
    <property type="project" value="InterPro"/>
</dbReference>
<protein>
    <recommendedName>
        <fullName evidence="2">Transglycosylase SLT domain-containing protein</fullName>
    </recommendedName>
</protein>
<evidence type="ECO:0000313" key="3">
    <source>
        <dbReference type="EMBL" id="AOU99516.1"/>
    </source>
</evidence>
<sequence length="200" mass="22101">MAAVVATAALNLTHTARADGYIYIYKQPNGAYLFTDKNVNKHNYTLLKRMGRPTATASCLGITRSILKKRARAYALTVERIAASNRLDPLLMRAIITVESCYDAHATSSVGARGLMQLMPTTGAHMGIHDLYDPINNLEAGMRYFKSLMRRFSNNVRLSLAAYNAGPTAVLKYDGVPPYPETQNYVSRVLAHYRKLVNGG</sequence>
<dbReference type="KEGG" id="aprs:BI364_03710"/>
<dbReference type="CDD" id="cd00254">
    <property type="entry name" value="LT-like"/>
    <property type="match status" value="1"/>
</dbReference>
<dbReference type="InterPro" id="IPR000189">
    <property type="entry name" value="Transglyc_AS"/>
</dbReference>
<dbReference type="GO" id="GO:0008933">
    <property type="term" value="F:peptidoglycan lytic transglycosylase activity"/>
    <property type="evidence" value="ECO:0007669"/>
    <property type="project" value="InterPro"/>
</dbReference>
<accession>A0A1D8ISS2</accession>
<organism evidence="3 4">
    <name type="scientific">Acidihalobacter yilgarnensis</name>
    <dbReference type="NCBI Taxonomy" id="2819280"/>
    <lineage>
        <taxon>Bacteria</taxon>
        <taxon>Pseudomonadati</taxon>
        <taxon>Pseudomonadota</taxon>
        <taxon>Gammaproteobacteria</taxon>
        <taxon>Chromatiales</taxon>
        <taxon>Ectothiorhodospiraceae</taxon>
        <taxon>Acidihalobacter</taxon>
    </lineage>
</organism>
<keyword evidence="4" id="KW-1185">Reference proteome</keyword>
<name>A0A1D8ISS2_9GAMM</name>
<proteinExistence type="inferred from homology"/>
<dbReference type="InterPro" id="IPR008258">
    <property type="entry name" value="Transglycosylase_SLT_dom_1"/>
</dbReference>
<feature type="domain" description="Transglycosylase SLT" evidence="2">
    <location>
        <begin position="81"/>
        <end position="174"/>
    </location>
</feature>
<dbReference type="AlphaFoldDB" id="A0A1D8ISS2"/>
<dbReference type="SUPFAM" id="SSF53955">
    <property type="entry name" value="Lysozyme-like"/>
    <property type="match status" value="1"/>
</dbReference>
<evidence type="ECO:0000259" key="2">
    <source>
        <dbReference type="Pfam" id="PF01464"/>
    </source>
</evidence>
<dbReference type="Pfam" id="PF01464">
    <property type="entry name" value="SLT"/>
    <property type="match status" value="1"/>
</dbReference>
<dbReference type="EMBL" id="CP017415">
    <property type="protein sequence ID" value="AOU99516.1"/>
    <property type="molecule type" value="Genomic_DNA"/>
</dbReference>
<reference evidence="4" key="1">
    <citation type="submission" date="2016-09" db="EMBL/GenBank/DDBJ databases">
        <title>Acidihalobacter prosperus F5.</title>
        <authorList>
            <person name="Khaleque H.N."/>
            <person name="Ramsay J.P."/>
            <person name="Kaksonen A.H."/>
            <person name="Boxall N.J."/>
            <person name="Watkin E.L.J."/>
        </authorList>
    </citation>
    <scope>NUCLEOTIDE SEQUENCE [LARGE SCALE GENOMIC DNA]</scope>
    <source>
        <strain evidence="4">F5</strain>
    </source>
</reference>
<dbReference type="PROSITE" id="PS00922">
    <property type="entry name" value="TRANSGLYCOSYLASE"/>
    <property type="match status" value="1"/>
</dbReference>
<dbReference type="InterPro" id="IPR023346">
    <property type="entry name" value="Lysozyme-like_dom_sf"/>
</dbReference>
<evidence type="ECO:0000313" key="4">
    <source>
        <dbReference type="Proteomes" id="UP000095401"/>
    </source>
</evidence>
<evidence type="ECO:0000256" key="1">
    <source>
        <dbReference type="ARBA" id="ARBA00007734"/>
    </source>
</evidence>